<name>K5BKN2_MYCHD</name>
<comment type="caution">
    <text evidence="2">The sequence shown here is derived from an EMBL/GenBank/DDBJ whole genome shotgun (WGS) entry which is preliminary data.</text>
</comment>
<keyword evidence="3" id="KW-1185">Reference proteome</keyword>
<proteinExistence type="predicted"/>
<accession>K5BKN2</accession>
<evidence type="ECO:0000313" key="2">
    <source>
        <dbReference type="EMBL" id="EKF25159.1"/>
    </source>
</evidence>
<feature type="non-terminal residue" evidence="2">
    <location>
        <position position="34"/>
    </location>
</feature>
<gene>
    <name evidence="2" type="ORF">C731_0902</name>
</gene>
<protein>
    <submittedName>
        <fullName evidence="2">Uncharacterized protein</fullName>
    </submittedName>
</protein>
<sequence length="34" mass="3351">MIPSPTEPGEIIPAPAAAPTPAPDAPHRPAPDAP</sequence>
<dbReference type="Proteomes" id="UP000006265">
    <property type="component" value="Unassembled WGS sequence"/>
</dbReference>
<reference evidence="2 3" key="1">
    <citation type="journal article" date="2012" name="J. Bacteriol.">
        <title>Genome sequence of Mycobacterium hassiacum DSM 44199, a rare source of heat-stable mycobacterial proteins.</title>
        <authorList>
            <person name="Tiago I."/>
            <person name="Maranha A."/>
            <person name="Mendes V."/>
            <person name="Alarico S."/>
            <person name="Moynihan P.J."/>
            <person name="Clarke A.J."/>
            <person name="Macedo-Ribeiro S."/>
            <person name="Pereira P.J."/>
            <person name="Empadinhas N."/>
        </authorList>
    </citation>
    <scope>NUCLEOTIDE SEQUENCE [LARGE SCALE GENOMIC DNA]</scope>
    <source>
        <strain evidence="3">DSM 44199 / CIP 105218 / JCM 12690 / 3849</strain>
    </source>
</reference>
<dbReference type="AlphaFoldDB" id="K5BKN2"/>
<evidence type="ECO:0000313" key="3">
    <source>
        <dbReference type="Proteomes" id="UP000006265"/>
    </source>
</evidence>
<feature type="compositionally biased region" description="Basic and acidic residues" evidence="1">
    <location>
        <begin position="25"/>
        <end position="34"/>
    </location>
</feature>
<dbReference type="EMBL" id="AMRA01000023">
    <property type="protein sequence ID" value="EKF25159.1"/>
    <property type="molecule type" value="Genomic_DNA"/>
</dbReference>
<organism evidence="2 3">
    <name type="scientific">Mycolicibacterium hassiacum (strain DSM 44199 / CIP 105218 / JCM 12690 / 3849)</name>
    <name type="common">Mycobacterium hassiacum</name>
    <dbReference type="NCBI Taxonomy" id="1122247"/>
    <lineage>
        <taxon>Bacteria</taxon>
        <taxon>Bacillati</taxon>
        <taxon>Actinomycetota</taxon>
        <taxon>Actinomycetes</taxon>
        <taxon>Mycobacteriales</taxon>
        <taxon>Mycobacteriaceae</taxon>
        <taxon>Mycolicibacterium</taxon>
    </lineage>
</organism>
<feature type="region of interest" description="Disordered" evidence="1">
    <location>
        <begin position="1"/>
        <end position="34"/>
    </location>
</feature>
<evidence type="ECO:0000256" key="1">
    <source>
        <dbReference type="SAM" id="MobiDB-lite"/>
    </source>
</evidence>